<dbReference type="InterPro" id="IPR009100">
    <property type="entry name" value="AcylCoA_DH/oxidase_NM_dom_sf"/>
</dbReference>
<dbReference type="Pfam" id="PF08028">
    <property type="entry name" value="Acyl-CoA_dh_2"/>
    <property type="match status" value="1"/>
</dbReference>
<dbReference type="GO" id="GO:0050660">
    <property type="term" value="F:flavin adenine dinucleotide binding"/>
    <property type="evidence" value="ECO:0007669"/>
    <property type="project" value="InterPro"/>
</dbReference>
<reference evidence="5" key="1">
    <citation type="journal article" date="2021" name="Science">
        <title>Hunting the eagle killer: A cyanobacterial neurotoxin causes vacuolar myelinopathy.</title>
        <authorList>
            <person name="Breinlinger S."/>
            <person name="Phillips T.J."/>
            <person name="Haram B.N."/>
            <person name="Mares J."/>
            <person name="Martinez Yerena J.A."/>
            <person name="Hrouzek P."/>
            <person name="Sobotka R."/>
            <person name="Henderson W.M."/>
            <person name="Schmieder P."/>
            <person name="Williams S.M."/>
            <person name="Lauderdale J.D."/>
            <person name="Wilde H.D."/>
            <person name="Gerrin W."/>
            <person name="Kust A."/>
            <person name="Washington J.W."/>
            <person name="Wagner C."/>
            <person name="Geier B."/>
            <person name="Liebeke M."/>
            <person name="Enke H."/>
            <person name="Niedermeyer T.H.J."/>
            <person name="Wilde S.B."/>
        </authorList>
    </citation>
    <scope>NUCLEOTIDE SEQUENCE [LARGE SCALE GENOMIC DNA]</scope>
    <source>
        <strain evidence="5">Thurmond2011</strain>
    </source>
</reference>
<dbReference type="Gene3D" id="1.20.140.10">
    <property type="entry name" value="Butyryl-CoA Dehydrogenase, subunit A, domain 3"/>
    <property type="match status" value="1"/>
</dbReference>
<evidence type="ECO:0000256" key="1">
    <source>
        <dbReference type="ARBA" id="ARBA00023002"/>
    </source>
</evidence>
<dbReference type="GO" id="GO:0008470">
    <property type="term" value="F:3-methylbutanoyl-CoA dehydrogenase activity"/>
    <property type="evidence" value="ECO:0007669"/>
    <property type="project" value="TreeGrafter"/>
</dbReference>
<dbReference type="SUPFAM" id="SSF47203">
    <property type="entry name" value="Acyl-CoA dehydrogenase C-terminal domain-like"/>
    <property type="match status" value="1"/>
</dbReference>
<dbReference type="Gene3D" id="2.40.110.10">
    <property type="entry name" value="Butyryl-CoA Dehydrogenase, subunit A, domain 2"/>
    <property type="match status" value="1"/>
</dbReference>
<dbReference type="InterPro" id="IPR013107">
    <property type="entry name" value="Acyl-CoA_DH_C"/>
</dbReference>
<dbReference type="EMBL" id="JAALHA020000010">
    <property type="protein sequence ID" value="MDR9896896.1"/>
    <property type="molecule type" value="Genomic_DNA"/>
</dbReference>
<gene>
    <name evidence="4" type="ORF">G7B40_020335</name>
</gene>
<feature type="domain" description="Acyl-CoA dehydrogenase/oxidase N-terminal" evidence="2">
    <location>
        <begin position="19"/>
        <end position="114"/>
    </location>
</feature>
<dbReference type="Pfam" id="PF02771">
    <property type="entry name" value="Acyl-CoA_dh_N"/>
    <property type="match status" value="1"/>
</dbReference>
<dbReference type="PIRSF" id="PIRSF016578">
    <property type="entry name" value="HsaA"/>
    <property type="match status" value="1"/>
</dbReference>
<proteinExistence type="predicted"/>
<sequence>MVQLLVKESKNWIEIASSLSKELAANAVERDSKAGVPEEEIQLLRSSGLLPFVVPKEYGGIGGTWVEGLKIVQELSVADGSIGQLYGNHLNLTALGHVSGTPEQKDRYYRETAQKNLFWANAINTRDTRLKIAPEGEHFRVNGVKSFGTGIEIADVRVFSALQDNEELPLLFVIPKDREGVVSNQDWNNFGQRRTDSDSFTFNNVLVKKDEILGYPSPPNSAFATFLGIIAQLTKTYVYLGVASGAVSSAKQYTLTETKPWITSGVERATDDPYIQRRYGELWTELQAAVALADRTAIQVQQAWDKDVDLTPEERGEVAVAVFTAKAFISKVGLNIATSIFEVTGTRSTATKYGFDRYWRDLRTFTLHDPVDYKLRDIGNWVLNQELPVATQYS</sequence>
<name>A0AAP5I8M4_9CYAN</name>
<accession>A0AAP5I8M4</accession>
<keyword evidence="1" id="KW-0560">Oxidoreductase</keyword>
<dbReference type="PANTHER" id="PTHR43884:SF12">
    <property type="entry name" value="ISOVALERYL-COA DEHYDROGENASE, MITOCHONDRIAL-RELATED"/>
    <property type="match status" value="1"/>
</dbReference>
<dbReference type="GO" id="GO:0006552">
    <property type="term" value="P:L-leucine catabolic process"/>
    <property type="evidence" value="ECO:0007669"/>
    <property type="project" value="TreeGrafter"/>
</dbReference>
<dbReference type="Proteomes" id="UP000667802">
    <property type="component" value="Unassembled WGS sequence"/>
</dbReference>
<comment type="caution">
    <text evidence="4">The sequence shown here is derived from an EMBL/GenBank/DDBJ whole genome shotgun (WGS) entry which is preliminary data.</text>
</comment>
<evidence type="ECO:0000313" key="5">
    <source>
        <dbReference type="Proteomes" id="UP000667802"/>
    </source>
</evidence>
<protein>
    <submittedName>
        <fullName evidence="4">Acyl-CoA dehydrogenase family protein</fullName>
    </submittedName>
</protein>
<dbReference type="InterPro" id="IPR046373">
    <property type="entry name" value="Acyl-CoA_Oxase/DH_mid-dom_sf"/>
</dbReference>
<dbReference type="SUPFAM" id="SSF56645">
    <property type="entry name" value="Acyl-CoA dehydrogenase NM domain-like"/>
    <property type="match status" value="1"/>
</dbReference>
<dbReference type="RefSeq" id="WP_208344952.1">
    <property type="nucleotide sequence ID" value="NZ_CAWQFN010000560.1"/>
</dbReference>
<dbReference type="AlphaFoldDB" id="A0AAP5I8M4"/>
<evidence type="ECO:0000259" key="3">
    <source>
        <dbReference type="Pfam" id="PF08028"/>
    </source>
</evidence>
<evidence type="ECO:0000259" key="2">
    <source>
        <dbReference type="Pfam" id="PF02771"/>
    </source>
</evidence>
<keyword evidence="5" id="KW-1185">Reference proteome</keyword>
<evidence type="ECO:0000313" key="4">
    <source>
        <dbReference type="EMBL" id="MDR9896896.1"/>
    </source>
</evidence>
<dbReference type="InterPro" id="IPR013786">
    <property type="entry name" value="AcylCoA_DH/ox_N"/>
</dbReference>
<dbReference type="InterPro" id="IPR036250">
    <property type="entry name" value="AcylCo_DH-like_C"/>
</dbReference>
<organism evidence="4 5">
    <name type="scientific">Aetokthonos hydrillicola Thurmond2011</name>
    <dbReference type="NCBI Taxonomy" id="2712845"/>
    <lineage>
        <taxon>Bacteria</taxon>
        <taxon>Bacillati</taxon>
        <taxon>Cyanobacteriota</taxon>
        <taxon>Cyanophyceae</taxon>
        <taxon>Nostocales</taxon>
        <taxon>Hapalosiphonaceae</taxon>
        <taxon>Aetokthonos</taxon>
    </lineage>
</organism>
<dbReference type="InterPro" id="IPR037069">
    <property type="entry name" value="AcylCoA_DH/ox_N_sf"/>
</dbReference>
<feature type="domain" description="Acyl-CoA dehydrogenase C-terminal" evidence="3">
    <location>
        <begin position="237"/>
        <end position="370"/>
    </location>
</feature>
<dbReference type="Gene3D" id="1.10.540.10">
    <property type="entry name" value="Acyl-CoA dehydrogenase/oxidase, N-terminal domain"/>
    <property type="match status" value="1"/>
</dbReference>
<dbReference type="PANTHER" id="PTHR43884">
    <property type="entry name" value="ACYL-COA DEHYDROGENASE"/>
    <property type="match status" value="1"/>
</dbReference>